<dbReference type="AlphaFoldDB" id="A0A1X6XNS1"/>
<dbReference type="Pfam" id="PF01510">
    <property type="entry name" value="Amidase_2"/>
    <property type="match status" value="1"/>
</dbReference>
<evidence type="ECO:0000259" key="5">
    <source>
        <dbReference type="SMART" id="SM00644"/>
    </source>
</evidence>
<organism evidence="6 7">
    <name type="scientific">Brevibacterium yomogidense</name>
    <dbReference type="NCBI Taxonomy" id="946573"/>
    <lineage>
        <taxon>Bacteria</taxon>
        <taxon>Bacillati</taxon>
        <taxon>Actinomycetota</taxon>
        <taxon>Actinomycetes</taxon>
        <taxon>Micrococcales</taxon>
        <taxon>Brevibacteriaceae</taxon>
        <taxon>Brevibacterium</taxon>
    </lineage>
</organism>
<evidence type="ECO:0000313" key="6">
    <source>
        <dbReference type="EMBL" id="SLN00659.1"/>
    </source>
</evidence>
<evidence type="ECO:0000256" key="4">
    <source>
        <dbReference type="ARBA" id="ARBA00023316"/>
    </source>
</evidence>
<dbReference type="InterPro" id="IPR036505">
    <property type="entry name" value="Amidase/PGRP_sf"/>
</dbReference>
<dbReference type="GO" id="GO:0009254">
    <property type="term" value="P:peptidoglycan turnover"/>
    <property type="evidence" value="ECO:0007669"/>
    <property type="project" value="TreeGrafter"/>
</dbReference>
<comment type="catalytic activity">
    <reaction evidence="1">
        <text>Hydrolyzes the link between N-acetylmuramoyl residues and L-amino acid residues in certain cell-wall glycopeptides.</text>
        <dbReference type="EC" id="3.5.1.28"/>
    </reaction>
</comment>
<evidence type="ECO:0000313" key="7">
    <source>
        <dbReference type="Proteomes" id="UP000196581"/>
    </source>
</evidence>
<dbReference type="EMBL" id="FWFF01000020">
    <property type="protein sequence ID" value="SLN00659.1"/>
    <property type="molecule type" value="Genomic_DNA"/>
</dbReference>
<dbReference type="PANTHER" id="PTHR30417:SF1">
    <property type="entry name" value="N-ACETYLMURAMOYL-L-ALANINE AMIDASE AMID"/>
    <property type="match status" value="1"/>
</dbReference>
<dbReference type="GO" id="GO:0071555">
    <property type="term" value="P:cell wall organization"/>
    <property type="evidence" value="ECO:0007669"/>
    <property type="project" value="UniProtKB-KW"/>
</dbReference>
<keyword evidence="3 6" id="KW-0378">Hydrolase</keyword>
<evidence type="ECO:0000256" key="2">
    <source>
        <dbReference type="ARBA" id="ARBA00011901"/>
    </source>
</evidence>
<proteinExistence type="predicted"/>
<keyword evidence="4" id="KW-0961">Cell wall biogenesis/degradation</keyword>
<keyword evidence="7" id="KW-1185">Reference proteome</keyword>
<dbReference type="Proteomes" id="UP000196581">
    <property type="component" value="Unassembled WGS sequence"/>
</dbReference>
<dbReference type="EC" id="3.5.1.28" evidence="2"/>
<dbReference type="GO" id="GO:0009253">
    <property type="term" value="P:peptidoglycan catabolic process"/>
    <property type="evidence" value="ECO:0007669"/>
    <property type="project" value="InterPro"/>
</dbReference>
<evidence type="ECO:0000256" key="1">
    <source>
        <dbReference type="ARBA" id="ARBA00001561"/>
    </source>
</evidence>
<dbReference type="SUPFAM" id="SSF55846">
    <property type="entry name" value="N-acetylmuramoyl-L-alanine amidase-like"/>
    <property type="match status" value="1"/>
</dbReference>
<dbReference type="PANTHER" id="PTHR30417">
    <property type="entry name" value="N-ACETYLMURAMOYL-L-ALANINE AMIDASE AMID"/>
    <property type="match status" value="1"/>
</dbReference>
<sequence>MSMALWKGSPNFNTGRNGSSVDRIVIHYIVGTLAAADATFADPNAQVSAHYGIGEGAVHQYVNEMDTSWHAGDLAMNRRSIGIEHSADQSRPPDATTYAASAELCARICRDFGIDPNTQIIGHSDVVSTACPGTVDLQRIISETAALV</sequence>
<dbReference type="CDD" id="cd06583">
    <property type="entry name" value="PGRP"/>
    <property type="match status" value="1"/>
</dbReference>
<dbReference type="InterPro" id="IPR051206">
    <property type="entry name" value="NAMLAA_amidase_2"/>
</dbReference>
<gene>
    <name evidence="6" type="ORF">FM105_13220</name>
</gene>
<evidence type="ECO:0000256" key="3">
    <source>
        <dbReference type="ARBA" id="ARBA00022801"/>
    </source>
</evidence>
<reference evidence="7" key="1">
    <citation type="submission" date="2017-02" db="EMBL/GenBank/DDBJ databases">
        <authorList>
            <person name="Dridi B."/>
        </authorList>
    </citation>
    <scope>NUCLEOTIDE SEQUENCE [LARGE SCALE GENOMIC DNA]</scope>
    <source>
        <strain evidence="7">B Co 03.10</strain>
    </source>
</reference>
<dbReference type="SMART" id="SM00644">
    <property type="entry name" value="Ami_2"/>
    <property type="match status" value="1"/>
</dbReference>
<dbReference type="Gene3D" id="3.40.80.10">
    <property type="entry name" value="Peptidoglycan recognition protein-like"/>
    <property type="match status" value="1"/>
</dbReference>
<name>A0A1X6XNS1_9MICO</name>
<accession>A0A1X6XNS1</accession>
<dbReference type="GO" id="GO:0008745">
    <property type="term" value="F:N-acetylmuramoyl-L-alanine amidase activity"/>
    <property type="evidence" value="ECO:0007669"/>
    <property type="project" value="UniProtKB-EC"/>
</dbReference>
<protein>
    <recommendedName>
        <fullName evidence="2">N-acetylmuramoyl-L-alanine amidase</fullName>
        <ecNumber evidence="2">3.5.1.28</ecNumber>
    </recommendedName>
</protein>
<dbReference type="InterPro" id="IPR002502">
    <property type="entry name" value="Amidase_domain"/>
</dbReference>
<feature type="domain" description="N-acetylmuramoyl-L-alanine amidase" evidence="5">
    <location>
        <begin position="9"/>
        <end position="133"/>
    </location>
</feature>